<sequence>MFNEIRAVEICDEHRKRETERSEKVNLGPFTGKVGTVKTSYARYTSELPQLPFRFAPPHPVFALTNVSPLPTGMCWIRQENRSITLEKQDMDADVTVPAKRRCLDAQDNKERENHFYRDMDKSKNETWIKCTGTKRDLLTLTVDGLNESDCITGDKSANIENYPQETVSSRKEEISQALSSPETNVTLSGQEANESVTLHQMITARIETLNQYFGTMNLRNGCPEVLNHCGQLIECRFSTSWFIDDEDSFSCNILSVPNCCATRKKHEGWDTGRLPKPSQGESRGRGRVRTTDLPSLNMMAQHSNKLRCELSNGMRQGNCTCTPLSDGEKTSRHTDCVGGAGDSKVVWMDETSFNLFCCRNTGRCVNGMHEHAWKEGSIHLGTLAFDGLPNSATSVLLNKRFLILSSLRCEPPSVALTRPICRTVERSCTFSPRTVDTPRQVLLRGKAYSEKESVYMSARLQADLFSICCQYIYPTNDDPISSDHLQTYRQLKNARDFVITKPDKVTGVILSDGSDNNTYLWVNCTIVAVRREEVDVVSQRVSLSNQTLRDRSCVVVPEWSGNYCYY</sequence>
<reference evidence="2" key="1">
    <citation type="journal article" date="2011" name="Genome Biol.">
        <title>The draft genome of the carcinogenic human liver fluke Clonorchis sinensis.</title>
        <authorList>
            <person name="Wang X."/>
            <person name="Chen W."/>
            <person name="Huang Y."/>
            <person name="Sun J."/>
            <person name="Men J."/>
            <person name="Liu H."/>
            <person name="Luo F."/>
            <person name="Guo L."/>
            <person name="Lv X."/>
            <person name="Deng C."/>
            <person name="Zhou C."/>
            <person name="Fan Y."/>
            <person name="Li X."/>
            <person name="Huang L."/>
            <person name="Hu Y."/>
            <person name="Liang C."/>
            <person name="Hu X."/>
            <person name="Xu J."/>
            <person name="Yu X."/>
        </authorList>
    </citation>
    <scope>NUCLEOTIDE SEQUENCE [LARGE SCALE GENOMIC DNA]</scope>
    <source>
        <strain evidence="2">Henan</strain>
    </source>
</reference>
<gene>
    <name evidence="2" type="ORF">CLF_108120</name>
</gene>
<evidence type="ECO:0000313" key="2">
    <source>
        <dbReference type="EMBL" id="GAA52457.1"/>
    </source>
</evidence>
<feature type="region of interest" description="Disordered" evidence="1">
    <location>
        <begin position="267"/>
        <end position="290"/>
    </location>
</feature>
<evidence type="ECO:0000313" key="3">
    <source>
        <dbReference type="Proteomes" id="UP000008909"/>
    </source>
</evidence>
<protein>
    <submittedName>
        <fullName evidence="2">Uncharacterized protein</fullName>
    </submittedName>
</protein>
<proteinExistence type="predicted"/>
<accession>G7YHM4</accession>
<keyword evidence="3" id="KW-1185">Reference proteome</keyword>
<name>G7YHM4_CLOSI</name>
<organism evidence="2 3">
    <name type="scientific">Clonorchis sinensis</name>
    <name type="common">Chinese liver fluke</name>
    <dbReference type="NCBI Taxonomy" id="79923"/>
    <lineage>
        <taxon>Eukaryota</taxon>
        <taxon>Metazoa</taxon>
        <taxon>Spiralia</taxon>
        <taxon>Lophotrochozoa</taxon>
        <taxon>Platyhelminthes</taxon>
        <taxon>Trematoda</taxon>
        <taxon>Digenea</taxon>
        <taxon>Opisthorchiida</taxon>
        <taxon>Opisthorchiata</taxon>
        <taxon>Opisthorchiidae</taxon>
        <taxon>Clonorchis</taxon>
    </lineage>
</organism>
<dbReference type="EMBL" id="DF143297">
    <property type="protein sequence ID" value="GAA52457.1"/>
    <property type="molecule type" value="Genomic_DNA"/>
</dbReference>
<evidence type="ECO:0000256" key="1">
    <source>
        <dbReference type="SAM" id="MobiDB-lite"/>
    </source>
</evidence>
<dbReference type="Proteomes" id="UP000008909">
    <property type="component" value="Unassembled WGS sequence"/>
</dbReference>
<reference key="2">
    <citation type="submission" date="2011-10" db="EMBL/GenBank/DDBJ databases">
        <title>The genome and transcriptome sequence of Clonorchis sinensis provide insights into the carcinogenic liver fluke.</title>
        <authorList>
            <person name="Wang X."/>
            <person name="Huang Y."/>
            <person name="Chen W."/>
            <person name="Liu H."/>
            <person name="Guo L."/>
            <person name="Chen Y."/>
            <person name="Luo F."/>
            <person name="Zhou W."/>
            <person name="Sun J."/>
            <person name="Mao Q."/>
            <person name="Liang P."/>
            <person name="Zhou C."/>
            <person name="Tian Y."/>
            <person name="Men J."/>
            <person name="Lv X."/>
            <person name="Huang L."/>
            <person name="Zhou J."/>
            <person name="Hu Y."/>
            <person name="Li R."/>
            <person name="Zhang F."/>
            <person name="Lei H."/>
            <person name="Li X."/>
            <person name="Hu X."/>
            <person name="Liang C."/>
            <person name="Xu J."/>
            <person name="Wu Z."/>
            <person name="Yu X."/>
        </authorList>
    </citation>
    <scope>NUCLEOTIDE SEQUENCE</scope>
    <source>
        <strain>Henan</strain>
    </source>
</reference>
<dbReference type="AlphaFoldDB" id="G7YHM4"/>